<evidence type="ECO:0000313" key="6">
    <source>
        <dbReference type="EMBL" id="KDE98065.1"/>
    </source>
</evidence>
<evidence type="ECO:0000256" key="1">
    <source>
        <dbReference type="ARBA" id="ARBA00007905"/>
    </source>
</evidence>
<proteinExistence type="inferred from homology"/>
<dbReference type="EMBL" id="JALN02000001">
    <property type="protein sequence ID" value="KDE98065.1"/>
    <property type="molecule type" value="Genomic_DNA"/>
</dbReference>
<dbReference type="PIRSF" id="PIRSF000097">
    <property type="entry name" value="AKR"/>
    <property type="match status" value="1"/>
</dbReference>
<dbReference type="RefSeq" id="WP_036339112.1">
    <property type="nucleotide sequence ID" value="NZ_JALN02000001.1"/>
</dbReference>
<dbReference type="GO" id="GO:0050580">
    <property type="term" value="F:2,5-didehydrogluconate reductase activity"/>
    <property type="evidence" value="ECO:0007669"/>
    <property type="project" value="UniProtKB-EC"/>
</dbReference>
<sequence>MPAAAIPTVTLNDDNTLPVLGLGVAELSAEETESAVASALEAGYRLIQTAKGNEEAVGRAVAASGLPRDELFIATKLATEDQGFQSSQDAIRASLERLGLEYVDLYLMDWPAEQNGKYIDAWGGIMRSRQDGLIKSIGVANFTPENLSDIIDLSYFSPVVNQIELHPLLNQTELRAVHGDRSILTGAYIPTDEGKLTDNPAIAEVAAAHGKSPAQVLIRWSLQQGDIVVPRSAPAHIAENADVFDFELTAAEIETLNGLDDGTRFLPNPAG</sequence>
<reference evidence="6" key="1">
    <citation type="submission" date="2014-05" db="EMBL/GenBank/DDBJ databases">
        <title>Genome sequence of Mycobacterium aromaticivorans strain JS19b1T (= DSM 45407T).</title>
        <authorList>
            <person name="Kwak Y."/>
            <person name="Park G.-S."/>
            <person name="Li Q.X."/>
            <person name="Lee S.-E."/>
            <person name="Shin J.-H."/>
        </authorList>
    </citation>
    <scope>NUCLEOTIDE SEQUENCE [LARGE SCALE GENOMIC DNA]</scope>
    <source>
        <strain evidence="6">JS19b1</strain>
    </source>
</reference>
<dbReference type="FunFam" id="3.20.20.100:FF:000002">
    <property type="entry name" value="2,5-diketo-D-gluconic acid reductase A"/>
    <property type="match status" value="1"/>
</dbReference>
<protein>
    <submittedName>
        <fullName evidence="6">2,5-diketo-D-gluconic acid reductase</fullName>
        <ecNumber evidence="6">1.1.1.274</ecNumber>
    </submittedName>
</protein>
<evidence type="ECO:0000259" key="5">
    <source>
        <dbReference type="Pfam" id="PF00248"/>
    </source>
</evidence>
<dbReference type="InterPro" id="IPR020471">
    <property type="entry name" value="AKR"/>
</dbReference>
<dbReference type="PANTHER" id="PTHR43827:SF3">
    <property type="entry name" value="NADP-DEPENDENT OXIDOREDUCTASE DOMAIN-CONTAINING PROTEIN"/>
    <property type="match status" value="1"/>
</dbReference>
<dbReference type="eggNOG" id="COG0656">
    <property type="taxonomic scope" value="Bacteria"/>
</dbReference>
<comment type="similarity">
    <text evidence="1">Belongs to the aldo/keto reductase family.</text>
</comment>
<dbReference type="Proteomes" id="UP000022835">
    <property type="component" value="Unassembled WGS sequence"/>
</dbReference>
<dbReference type="InterPro" id="IPR023210">
    <property type="entry name" value="NADP_OxRdtase_dom"/>
</dbReference>
<dbReference type="EC" id="1.1.1.274" evidence="6"/>
<evidence type="ECO:0000256" key="3">
    <source>
        <dbReference type="ARBA" id="ARBA00023002"/>
    </source>
</evidence>
<feature type="domain" description="NADP-dependent oxidoreductase" evidence="5">
    <location>
        <begin position="25"/>
        <end position="260"/>
    </location>
</feature>
<evidence type="ECO:0000256" key="4">
    <source>
        <dbReference type="PIRSR" id="PIRSR000097-3"/>
    </source>
</evidence>
<feature type="site" description="Lowers pKa of active site Tyr" evidence="4">
    <location>
        <position position="76"/>
    </location>
</feature>
<evidence type="ECO:0000313" key="7">
    <source>
        <dbReference type="Proteomes" id="UP000022835"/>
    </source>
</evidence>
<gene>
    <name evidence="6" type="primary">dkgA</name>
    <name evidence="6" type="ORF">Y900_003680</name>
</gene>
<accession>A0A064CCJ1</accession>
<dbReference type="SUPFAM" id="SSF51430">
    <property type="entry name" value="NAD(P)-linked oxidoreductase"/>
    <property type="match status" value="1"/>
</dbReference>
<organism evidence="6 7">
    <name type="scientific">Mycolicibacterium aromaticivorans JS19b1 = JCM 16368</name>
    <dbReference type="NCBI Taxonomy" id="1440774"/>
    <lineage>
        <taxon>Bacteria</taxon>
        <taxon>Bacillati</taxon>
        <taxon>Actinomycetota</taxon>
        <taxon>Actinomycetes</taxon>
        <taxon>Mycobacteriales</taxon>
        <taxon>Mycobacteriaceae</taxon>
        <taxon>Mycolicibacterium</taxon>
    </lineage>
</organism>
<comment type="caution">
    <text evidence="6">The sequence shown here is derived from an EMBL/GenBank/DDBJ whole genome shotgun (WGS) entry which is preliminary data.</text>
</comment>
<name>A0A064CCJ1_9MYCO</name>
<dbReference type="InterPro" id="IPR036812">
    <property type="entry name" value="NAD(P)_OxRdtase_dom_sf"/>
</dbReference>
<dbReference type="Pfam" id="PF00248">
    <property type="entry name" value="Aldo_ket_red"/>
    <property type="match status" value="1"/>
</dbReference>
<dbReference type="Gene3D" id="3.20.20.100">
    <property type="entry name" value="NADP-dependent oxidoreductase domain"/>
    <property type="match status" value="1"/>
</dbReference>
<dbReference type="PRINTS" id="PR00069">
    <property type="entry name" value="ALDKETRDTASE"/>
</dbReference>
<evidence type="ECO:0000256" key="2">
    <source>
        <dbReference type="ARBA" id="ARBA00022857"/>
    </source>
</evidence>
<keyword evidence="2" id="KW-0521">NADP</keyword>
<keyword evidence="7" id="KW-1185">Reference proteome</keyword>
<dbReference type="PANTHER" id="PTHR43827">
    <property type="entry name" value="2,5-DIKETO-D-GLUCONIC ACID REDUCTASE"/>
    <property type="match status" value="1"/>
</dbReference>
<dbReference type="AlphaFoldDB" id="A0A064CCJ1"/>
<dbReference type="STRING" id="1440774.Y900_003680"/>
<dbReference type="OrthoDB" id="9804790at2"/>
<keyword evidence="3 6" id="KW-0560">Oxidoreductase</keyword>